<protein>
    <submittedName>
        <fullName evidence="1">Uncharacterized protein</fullName>
    </submittedName>
</protein>
<dbReference type="EMBL" id="DF974402">
    <property type="protein sequence ID" value="GAU48292.1"/>
    <property type="molecule type" value="Genomic_DNA"/>
</dbReference>
<proteinExistence type="predicted"/>
<organism evidence="1 2">
    <name type="scientific">Trifolium subterraneum</name>
    <name type="common">Subterranean clover</name>
    <dbReference type="NCBI Taxonomy" id="3900"/>
    <lineage>
        <taxon>Eukaryota</taxon>
        <taxon>Viridiplantae</taxon>
        <taxon>Streptophyta</taxon>
        <taxon>Embryophyta</taxon>
        <taxon>Tracheophyta</taxon>
        <taxon>Spermatophyta</taxon>
        <taxon>Magnoliopsida</taxon>
        <taxon>eudicotyledons</taxon>
        <taxon>Gunneridae</taxon>
        <taxon>Pentapetalae</taxon>
        <taxon>rosids</taxon>
        <taxon>fabids</taxon>
        <taxon>Fabales</taxon>
        <taxon>Fabaceae</taxon>
        <taxon>Papilionoideae</taxon>
        <taxon>50 kb inversion clade</taxon>
        <taxon>NPAAA clade</taxon>
        <taxon>Hologalegina</taxon>
        <taxon>IRL clade</taxon>
        <taxon>Trifolieae</taxon>
        <taxon>Trifolium</taxon>
    </lineage>
</organism>
<accession>A0A2Z6PF15</accession>
<gene>
    <name evidence="1" type="ORF">TSUD_236620</name>
</gene>
<dbReference type="AlphaFoldDB" id="A0A2Z6PF15"/>
<dbReference type="Proteomes" id="UP000242715">
    <property type="component" value="Unassembled WGS sequence"/>
</dbReference>
<name>A0A2Z6PF15_TRISU</name>
<dbReference type="OrthoDB" id="1460340at2759"/>
<evidence type="ECO:0000313" key="1">
    <source>
        <dbReference type="EMBL" id="GAU48292.1"/>
    </source>
</evidence>
<sequence length="333" mass="37830">MDDQQMLIQISMPYILEALAHDVINTRLAAFKLLEFVVTFNPLCLIIQSYGDLLCLDDLLDDQDTFSDKLSGLNRCLHASDDRLLSYCDLSHTIEAIKYLVDVSVYQFGQLFEDSDRNGWFTNDKFTPMLSFLKIIGLCLQCFKKSDGATTYMDDLLHDKETLNDTLVAHGVINARLTAFKLLELVVSFHPLFLPSDFDWIIQSYVDLLSLDDLLDDRDTLSDTPRGLTRCLHASDDRLLSYCDLPHTIGAIEYLVDVSLDLFGQLFEDSVRNEMFTKDEFAPMLSFLKIIGICSLCLKKSDEATTYMDDLLHDKETLNDTPGGLTRCLLLLP</sequence>
<evidence type="ECO:0000313" key="2">
    <source>
        <dbReference type="Proteomes" id="UP000242715"/>
    </source>
</evidence>
<keyword evidence="2" id="KW-1185">Reference proteome</keyword>
<reference evidence="2" key="1">
    <citation type="journal article" date="2017" name="Front. Plant Sci.">
        <title>Climate Clever Clovers: New Paradigm to Reduce the Environmental Footprint of Ruminants by Breeding Low Methanogenic Forages Utilizing Haplotype Variation.</title>
        <authorList>
            <person name="Kaur P."/>
            <person name="Appels R."/>
            <person name="Bayer P.E."/>
            <person name="Keeble-Gagnere G."/>
            <person name="Wang J."/>
            <person name="Hirakawa H."/>
            <person name="Shirasawa K."/>
            <person name="Vercoe P."/>
            <person name="Stefanova K."/>
            <person name="Durmic Z."/>
            <person name="Nichols P."/>
            <person name="Revell C."/>
            <person name="Isobe S.N."/>
            <person name="Edwards D."/>
            <person name="Erskine W."/>
        </authorList>
    </citation>
    <scope>NUCLEOTIDE SEQUENCE [LARGE SCALE GENOMIC DNA]</scope>
    <source>
        <strain evidence="2">cv. Daliak</strain>
    </source>
</reference>